<gene>
    <name evidence="1" type="ORF">L915_20315</name>
    <name evidence="2" type="ORF">L917_20053</name>
</gene>
<protein>
    <submittedName>
        <fullName evidence="2">Uncharacterized protein</fullName>
    </submittedName>
</protein>
<dbReference type="Proteomes" id="UP000053236">
    <property type="component" value="Unassembled WGS sequence"/>
</dbReference>
<sequence>RPLSLWTPSRLSCRARLWCCPPVAHPVRSPRPAASIAKEAWRDSTVASFREDAAWSALSSSWASRASNSRRFSRSTSCLRSRPVFTTVDRHSLS</sequence>
<organism evidence="2">
    <name type="scientific">Phytophthora nicotianae</name>
    <name type="common">Potato buckeye rot agent</name>
    <name type="synonym">Phytophthora parasitica</name>
    <dbReference type="NCBI Taxonomy" id="4792"/>
    <lineage>
        <taxon>Eukaryota</taxon>
        <taxon>Sar</taxon>
        <taxon>Stramenopiles</taxon>
        <taxon>Oomycota</taxon>
        <taxon>Peronosporomycetes</taxon>
        <taxon>Peronosporales</taxon>
        <taxon>Peronosporaceae</taxon>
        <taxon>Phytophthora</taxon>
    </lineage>
</organism>
<dbReference type="AlphaFoldDB" id="W2K2E3"/>
<dbReference type="Proteomes" id="UP000054423">
    <property type="component" value="Unassembled WGS sequence"/>
</dbReference>
<dbReference type="EMBL" id="KI683066">
    <property type="protein sequence ID" value="ETL79308.1"/>
    <property type="molecule type" value="Genomic_DNA"/>
</dbReference>
<dbReference type="EMBL" id="KI689536">
    <property type="protein sequence ID" value="ETK72638.1"/>
    <property type="molecule type" value="Genomic_DNA"/>
</dbReference>
<proteinExistence type="predicted"/>
<evidence type="ECO:0000313" key="2">
    <source>
        <dbReference type="EMBL" id="ETL79308.1"/>
    </source>
</evidence>
<accession>W2K2E3</accession>
<reference evidence="2" key="1">
    <citation type="submission" date="2013-11" db="EMBL/GenBank/DDBJ databases">
        <title>The Genome Sequence of Phytophthora parasitica CHvinca01.</title>
        <authorList>
            <consortium name="The Broad Institute Genomics Platform"/>
            <person name="Russ C."/>
            <person name="Tyler B."/>
            <person name="Panabieres F."/>
            <person name="Shan W."/>
            <person name="Tripathy S."/>
            <person name="Grunwald N."/>
            <person name="Machado M."/>
            <person name="Johnson C.S."/>
            <person name="Arredondo F."/>
            <person name="Hong C."/>
            <person name="Coffey M."/>
            <person name="Young S.K."/>
            <person name="Zeng Q."/>
            <person name="Gargeya S."/>
            <person name="Fitzgerald M."/>
            <person name="Abouelleil A."/>
            <person name="Alvarado L."/>
            <person name="Chapman S.B."/>
            <person name="Gainer-Dewar J."/>
            <person name="Goldberg J."/>
            <person name="Griggs A."/>
            <person name="Gujja S."/>
            <person name="Hansen M."/>
            <person name="Howarth C."/>
            <person name="Imamovic A."/>
            <person name="Ireland A."/>
            <person name="Larimer J."/>
            <person name="McCowan C."/>
            <person name="Murphy C."/>
            <person name="Pearson M."/>
            <person name="Poon T.W."/>
            <person name="Priest M."/>
            <person name="Roberts A."/>
            <person name="Saif S."/>
            <person name="Shea T."/>
            <person name="Sykes S."/>
            <person name="Wortman J."/>
            <person name="Nusbaum C."/>
            <person name="Birren B."/>
        </authorList>
    </citation>
    <scope>NUCLEOTIDE SEQUENCE [LARGE SCALE GENOMIC DNA]</scope>
    <source>
        <strain evidence="2">CHvinca01</strain>
    </source>
</reference>
<evidence type="ECO:0000313" key="1">
    <source>
        <dbReference type="EMBL" id="ETK72638.1"/>
    </source>
</evidence>
<feature type="non-terminal residue" evidence="2">
    <location>
        <position position="1"/>
    </location>
</feature>
<name>W2K2E3_PHYNI</name>
<reference evidence="1" key="2">
    <citation type="submission" date="2013-11" db="EMBL/GenBank/DDBJ databases">
        <title>The Genome Sequence of Phytophthora parasitica CJ02B3.</title>
        <authorList>
            <consortium name="The Broad Institute Genomics Platform"/>
            <person name="Russ C."/>
            <person name="Tyler B."/>
            <person name="Panabieres F."/>
            <person name="Shan W."/>
            <person name="Tripathy S."/>
            <person name="Grunwald N."/>
            <person name="Machado M."/>
            <person name="Johnson C.S."/>
            <person name="Arredondo F."/>
            <person name="Hong C."/>
            <person name="Coffey M."/>
            <person name="Young S.K."/>
            <person name="Zeng Q."/>
            <person name="Gargeya S."/>
            <person name="Fitzgerald M."/>
            <person name="Abouelleil A."/>
            <person name="Alvarado L."/>
            <person name="Chapman S.B."/>
            <person name="Gainer-Dewar J."/>
            <person name="Goldberg J."/>
            <person name="Griggs A."/>
            <person name="Gujja S."/>
            <person name="Hansen M."/>
            <person name="Howarth C."/>
            <person name="Imamovic A."/>
            <person name="Ireland A."/>
            <person name="Larimer J."/>
            <person name="McCowan C."/>
            <person name="Murphy C."/>
            <person name="Pearson M."/>
            <person name="Poon T.W."/>
            <person name="Priest M."/>
            <person name="Roberts A."/>
            <person name="Saif S."/>
            <person name="Shea T."/>
            <person name="Sykes S."/>
            <person name="Wortman J."/>
            <person name="Nusbaum C."/>
            <person name="Birren B."/>
        </authorList>
    </citation>
    <scope>NUCLEOTIDE SEQUENCE [LARGE SCALE GENOMIC DNA]</scope>
    <source>
        <strain evidence="1">CJ02B3</strain>
    </source>
</reference>